<evidence type="ECO:0000256" key="6">
    <source>
        <dbReference type="ARBA" id="ARBA00022989"/>
    </source>
</evidence>
<dbReference type="RefSeq" id="WP_353334052.1">
    <property type="nucleotide sequence ID" value="NZ_AP028055.1"/>
</dbReference>
<dbReference type="EMBL" id="AP028055">
    <property type="protein sequence ID" value="BEG98845.1"/>
    <property type="molecule type" value="Genomic_DNA"/>
</dbReference>
<feature type="transmembrane region" description="Helical" evidence="10">
    <location>
        <begin position="12"/>
        <end position="29"/>
    </location>
</feature>
<keyword evidence="3" id="KW-0050">Antiport</keyword>
<dbReference type="Pfam" id="PF01554">
    <property type="entry name" value="MatE"/>
    <property type="match status" value="2"/>
</dbReference>
<evidence type="ECO:0000313" key="12">
    <source>
        <dbReference type="Proteomes" id="UP001496674"/>
    </source>
</evidence>
<feature type="transmembrane region" description="Helical" evidence="10">
    <location>
        <begin position="157"/>
        <end position="179"/>
    </location>
</feature>
<keyword evidence="12" id="KW-1185">Reference proteome</keyword>
<dbReference type="CDD" id="cd13133">
    <property type="entry name" value="MATE_like_7"/>
    <property type="match status" value="1"/>
</dbReference>
<dbReference type="Proteomes" id="UP001496674">
    <property type="component" value="Chromosome"/>
</dbReference>
<dbReference type="PIRSF" id="PIRSF006603">
    <property type="entry name" value="DinF"/>
    <property type="match status" value="1"/>
</dbReference>
<evidence type="ECO:0000256" key="3">
    <source>
        <dbReference type="ARBA" id="ARBA00022449"/>
    </source>
</evidence>
<protein>
    <recommendedName>
        <fullName evidence="9">Multidrug-efflux transporter</fullName>
    </recommendedName>
</protein>
<keyword evidence="8 10" id="KW-0472">Membrane</keyword>
<feature type="transmembrane region" description="Helical" evidence="10">
    <location>
        <begin position="121"/>
        <end position="145"/>
    </location>
</feature>
<feature type="transmembrane region" description="Helical" evidence="10">
    <location>
        <begin position="268"/>
        <end position="288"/>
    </location>
</feature>
<feature type="transmembrane region" description="Helical" evidence="10">
    <location>
        <begin position="49"/>
        <end position="70"/>
    </location>
</feature>
<evidence type="ECO:0000313" key="11">
    <source>
        <dbReference type="EMBL" id="BEG98845.1"/>
    </source>
</evidence>
<accession>A0ABM8I9Y8</accession>
<feature type="transmembrane region" description="Helical" evidence="10">
    <location>
        <begin position="235"/>
        <end position="256"/>
    </location>
</feature>
<evidence type="ECO:0000256" key="8">
    <source>
        <dbReference type="ARBA" id="ARBA00023136"/>
    </source>
</evidence>
<dbReference type="PANTHER" id="PTHR43298:SF2">
    <property type="entry name" value="FMN_FAD EXPORTER YEEO-RELATED"/>
    <property type="match status" value="1"/>
</dbReference>
<evidence type="ECO:0000256" key="5">
    <source>
        <dbReference type="ARBA" id="ARBA00022692"/>
    </source>
</evidence>
<feature type="transmembrane region" description="Helical" evidence="10">
    <location>
        <begin position="191"/>
        <end position="214"/>
    </location>
</feature>
<reference evidence="11 12" key="1">
    <citation type="submission" date="2023-04" db="EMBL/GenBank/DDBJ databases">
        <title>Draft genome sequence of acteroides sedimenti strain YN3PY1.</title>
        <authorList>
            <person name="Yoshida N."/>
        </authorList>
    </citation>
    <scope>NUCLEOTIDE SEQUENCE [LARGE SCALE GENOMIC DNA]</scope>
    <source>
        <strain evidence="11 12">YN3PY1</strain>
    </source>
</reference>
<keyword evidence="4" id="KW-1003">Cell membrane</keyword>
<keyword evidence="5 10" id="KW-0812">Transmembrane</keyword>
<keyword evidence="7" id="KW-0406">Ion transport</keyword>
<evidence type="ECO:0000256" key="9">
    <source>
        <dbReference type="ARBA" id="ARBA00031636"/>
    </source>
</evidence>
<dbReference type="InterPro" id="IPR048279">
    <property type="entry name" value="MdtK-like"/>
</dbReference>
<gene>
    <name evidence="11" type="ORF">BSYN_11100</name>
</gene>
<organism evidence="11 12">
    <name type="scientific">Bacteroides sedimenti</name>
    <dbReference type="NCBI Taxonomy" id="2136147"/>
    <lineage>
        <taxon>Bacteria</taxon>
        <taxon>Pseudomonadati</taxon>
        <taxon>Bacteroidota</taxon>
        <taxon>Bacteroidia</taxon>
        <taxon>Bacteroidales</taxon>
        <taxon>Bacteroidaceae</taxon>
        <taxon>Bacteroides</taxon>
    </lineage>
</organism>
<feature type="transmembrane region" description="Helical" evidence="10">
    <location>
        <begin position="353"/>
        <end position="372"/>
    </location>
</feature>
<comment type="subcellular location">
    <subcellularLocation>
        <location evidence="1">Cell membrane</location>
        <topology evidence="1">Multi-pass membrane protein</topology>
    </subcellularLocation>
</comment>
<name>A0ABM8I9Y8_9BACE</name>
<evidence type="ECO:0000256" key="7">
    <source>
        <dbReference type="ARBA" id="ARBA00023065"/>
    </source>
</evidence>
<dbReference type="InterPro" id="IPR002528">
    <property type="entry name" value="MATE_fam"/>
</dbReference>
<proteinExistence type="predicted"/>
<feature type="transmembrane region" description="Helical" evidence="10">
    <location>
        <begin position="412"/>
        <end position="432"/>
    </location>
</feature>
<dbReference type="PANTHER" id="PTHR43298">
    <property type="entry name" value="MULTIDRUG RESISTANCE PROTEIN NORM-RELATED"/>
    <property type="match status" value="1"/>
</dbReference>
<keyword evidence="6 10" id="KW-1133">Transmembrane helix</keyword>
<evidence type="ECO:0000256" key="1">
    <source>
        <dbReference type="ARBA" id="ARBA00004651"/>
    </source>
</evidence>
<evidence type="ECO:0000256" key="10">
    <source>
        <dbReference type="SAM" id="Phobius"/>
    </source>
</evidence>
<feature type="transmembrane region" description="Helical" evidence="10">
    <location>
        <begin position="318"/>
        <end position="341"/>
    </location>
</feature>
<evidence type="ECO:0000256" key="4">
    <source>
        <dbReference type="ARBA" id="ARBA00022475"/>
    </source>
</evidence>
<dbReference type="InterPro" id="IPR050222">
    <property type="entry name" value="MATE_MdtK"/>
</dbReference>
<sequence>MEVYSNKQIWGISYPIFLSLLAQNVINVTDTAFLGRVGEVELGAAAMGSLFYICVFTIAFGFSTGSQIIMARRNGEKRYRDVGPVMVQGTFFLLIMAFLLFGMSRLIAPGVMRFLVSSDKIFDATMIFLNWRIYGFFFAFVNVMFRALYIGITRTKVLTLSAIAMALVNVLLAYTLIFGHFGFPAMGIKGAAIASVIAEGSSVLFFIVYTYITVDFKKYGLNQFRSFDVTLLTRVLNISSFTMMQYFLSMATWFVFFVAVERLGQRQLAIANIVRSLYVVMLIPVNALSTTTNTLVSNAIGAGGVNQVMKIMHKIARFSFLIVFSIVILVVIFHQFVLSVYTNETALISEAAGSVYVISFAMLVSSVSNVYFNGISGTGNTRSALMLESLTLIFYTGYIFFVGIYLKARIEICFGIEVLYYALLLTGSVIYLKKANWQSKKL</sequence>
<dbReference type="NCBIfam" id="TIGR00797">
    <property type="entry name" value="matE"/>
    <property type="match status" value="1"/>
</dbReference>
<feature type="transmembrane region" description="Helical" evidence="10">
    <location>
        <begin position="384"/>
        <end position="406"/>
    </location>
</feature>
<evidence type="ECO:0000256" key="2">
    <source>
        <dbReference type="ARBA" id="ARBA00022448"/>
    </source>
</evidence>
<feature type="transmembrane region" description="Helical" evidence="10">
    <location>
        <begin position="82"/>
        <end position="101"/>
    </location>
</feature>
<keyword evidence="2" id="KW-0813">Transport</keyword>